<organism evidence="2 3">
    <name type="scientific">Sphaerosporella brunnea</name>
    <dbReference type="NCBI Taxonomy" id="1250544"/>
    <lineage>
        <taxon>Eukaryota</taxon>
        <taxon>Fungi</taxon>
        <taxon>Dikarya</taxon>
        <taxon>Ascomycota</taxon>
        <taxon>Pezizomycotina</taxon>
        <taxon>Pezizomycetes</taxon>
        <taxon>Pezizales</taxon>
        <taxon>Pyronemataceae</taxon>
        <taxon>Sphaerosporella</taxon>
    </lineage>
</organism>
<evidence type="ECO:0000313" key="2">
    <source>
        <dbReference type="EMBL" id="KAA8904235.1"/>
    </source>
</evidence>
<reference evidence="2 3" key="1">
    <citation type="submission" date="2019-09" db="EMBL/GenBank/DDBJ databases">
        <title>Draft genome of the ectomycorrhizal ascomycete Sphaerosporella brunnea.</title>
        <authorList>
            <consortium name="DOE Joint Genome Institute"/>
            <person name="Benucci G.M."/>
            <person name="Marozzi G."/>
            <person name="Antonielli L."/>
            <person name="Sanchez S."/>
            <person name="Marco P."/>
            <person name="Wang X."/>
            <person name="Falini L.B."/>
            <person name="Barry K."/>
            <person name="Haridas S."/>
            <person name="Lipzen A."/>
            <person name="Labutti K."/>
            <person name="Grigoriev I.V."/>
            <person name="Murat C."/>
            <person name="Martin F."/>
            <person name="Albertini E."/>
            <person name="Donnini D."/>
            <person name="Bonito G."/>
        </authorList>
    </citation>
    <scope>NUCLEOTIDE SEQUENCE [LARGE SCALE GENOMIC DNA]</scope>
    <source>
        <strain evidence="2 3">Sb_GMNB300</strain>
    </source>
</reference>
<dbReference type="InParanoid" id="A0A5J5EV85"/>
<gene>
    <name evidence="2" type="ORF">FN846DRAFT_890938</name>
</gene>
<sequence length="194" mass="22168">MPPEQTKLSLKGIHEAAGVVRSQGHNLHIVLLEKARENGWHQIPGWWWVFLGEATERPVLLRTRSCTGAAIRQCCTSLWMGCCDMPRRTRTLLGTVLPPASRNRTPLDVTVQWILPDKAPGAAAAGSDCELEHRFSSECHSDDCGCFYCQNQRQRRRRHNQRHWRRHHHGDKLRLRTDRDVDDPESSGDQGGQH</sequence>
<dbReference type="Proteomes" id="UP000326924">
    <property type="component" value="Unassembled WGS sequence"/>
</dbReference>
<proteinExistence type="predicted"/>
<name>A0A5J5EV85_9PEZI</name>
<accession>A0A5J5EV85</accession>
<evidence type="ECO:0000256" key="1">
    <source>
        <dbReference type="SAM" id="MobiDB-lite"/>
    </source>
</evidence>
<dbReference type="EMBL" id="VXIS01000111">
    <property type="protein sequence ID" value="KAA8904235.1"/>
    <property type="molecule type" value="Genomic_DNA"/>
</dbReference>
<dbReference type="AlphaFoldDB" id="A0A5J5EV85"/>
<keyword evidence="3" id="KW-1185">Reference proteome</keyword>
<protein>
    <submittedName>
        <fullName evidence="2">Uncharacterized protein</fullName>
    </submittedName>
</protein>
<feature type="compositionally biased region" description="Basic residues" evidence="1">
    <location>
        <begin position="158"/>
        <end position="171"/>
    </location>
</feature>
<evidence type="ECO:0000313" key="3">
    <source>
        <dbReference type="Proteomes" id="UP000326924"/>
    </source>
</evidence>
<comment type="caution">
    <text evidence="2">The sequence shown here is derived from an EMBL/GenBank/DDBJ whole genome shotgun (WGS) entry which is preliminary data.</text>
</comment>
<feature type="region of interest" description="Disordered" evidence="1">
    <location>
        <begin position="158"/>
        <end position="194"/>
    </location>
</feature>